<dbReference type="AlphaFoldDB" id="A0AA47N672"/>
<dbReference type="InterPro" id="IPR001878">
    <property type="entry name" value="Znf_CCHC"/>
</dbReference>
<evidence type="ECO:0000256" key="2">
    <source>
        <dbReference type="SAM" id="MobiDB-lite"/>
    </source>
</evidence>
<dbReference type="Proteomes" id="UP001174136">
    <property type="component" value="Unassembled WGS sequence"/>
</dbReference>
<evidence type="ECO:0000313" key="4">
    <source>
        <dbReference type="EMBL" id="KAK0152984.1"/>
    </source>
</evidence>
<sequence length="331" mass="36961">MALKLLQERYGNELKVATALIEKASKWPQIKTEDGKALSAFSVFLISCRNAMEDIDYMEEMDNPTTMRTIISKLPFKMRERWRVHAYGIQEKQHNRVKFTELVSFVEHQAKIVSDPLFGDLDTAPTEKVTKKYQQGSKPKKDSRQGSSFATKVDQVADTEPSETKSKNDVSLNCAFTKPCMFCEKNHTLQECRKIREQAHKERVSFLKKNGLCFSCLVKGHMSKECKKKMTCEVCSFKHPSLLHFSSKEKGAREKPVGTEVDKASSVASAPADVSEETSACTGAGDSCVLAIVPVKVKASKSDKTFEVYAFIDPGSSASFCTEALARQLNV</sequence>
<organism evidence="4 5">
    <name type="scientific">Merluccius polli</name>
    <name type="common">Benguela hake</name>
    <name type="synonym">Merluccius cadenati</name>
    <dbReference type="NCBI Taxonomy" id="89951"/>
    <lineage>
        <taxon>Eukaryota</taxon>
        <taxon>Metazoa</taxon>
        <taxon>Chordata</taxon>
        <taxon>Craniata</taxon>
        <taxon>Vertebrata</taxon>
        <taxon>Euteleostomi</taxon>
        <taxon>Actinopterygii</taxon>
        <taxon>Neopterygii</taxon>
        <taxon>Teleostei</taxon>
        <taxon>Neoteleostei</taxon>
        <taxon>Acanthomorphata</taxon>
        <taxon>Zeiogadaria</taxon>
        <taxon>Gadariae</taxon>
        <taxon>Gadiformes</taxon>
        <taxon>Gadoidei</taxon>
        <taxon>Merlucciidae</taxon>
        <taxon>Merluccius</taxon>
    </lineage>
</organism>
<accession>A0AA47N672</accession>
<keyword evidence="1" id="KW-0862">Zinc</keyword>
<dbReference type="EMBL" id="JAOPHQ010000875">
    <property type="protein sequence ID" value="KAK0152984.1"/>
    <property type="molecule type" value="Genomic_DNA"/>
</dbReference>
<proteinExistence type="predicted"/>
<dbReference type="GO" id="GO:0003676">
    <property type="term" value="F:nucleic acid binding"/>
    <property type="evidence" value="ECO:0007669"/>
    <property type="project" value="InterPro"/>
</dbReference>
<keyword evidence="5" id="KW-1185">Reference proteome</keyword>
<gene>
    <name evidence="4" type="ORF">N1851_005351</name>
</gene>
<protein>
    <recommendedName>
        <fullName evidence="3">CCHC-type domain-containing protein</fullName>
    </recommendedName>
</protein>
<comment type="caution">
    <text evidence="4">The sequence shown here is derived from an EMBL/GenBank/DDBJ whole genome shotgun (WGS) entry which is preliminary data.</text>
</comment>
<reference evidence="4" key="1">
    <citation type="journal article" date="2023" name="Front. Mar. Sci.">
        <title>A new Merluccius polli reference genome to investigate the effects of global change in West African waters.</title>
        <authorList>
            <person name="Mateo J.L."/>
            <person name="Blanco-Fernandez C."/>
            <person name="Garcia-Vazquez E."/>
            <person name="Machado-Schiaffino G."/>
        </authorList>
    </citation>
    <scope>NUCLEOTIDE SEQUENCE</scope>
    <source>
        <strain evidence="4">C29</strain>
        <tissue evidence="4">Fin</tissue>
    </source>
</reference>
<evidence type="ECO:0000259" key="3">
    <source>
        <dbReference type="PROSITE" id="PS50158"/>
    </source>
</evidence>
<dbReference type="PROSITE" id="PS50158">
    <property type="entry name" value="ZF_CCHC"/>
    <property type="match status" value="1"/>
</dbReference>
<feature type="region of interest" description="Disordered" evidence="2">
    <location>
        <begin position="128"/>
        <end position="167"/>
    </location>
</feature>
<dbReference type="GO" id="GO:0008270">
    <property type="term" value="F:zinc ion binding"/>
    <property type="evidence" value="ECO:0007669"/>
    <property type="project" value="UniProtKB-KW"/>
</dbReference>
<evidence type="ECO:0000256" key="1">
    <source>
        <dbReference type="PROSITE-ProRule" id="PRU00047"/>
    </source>
</evidence>
<dbReference type="PANTHER" id="PTHR47331:SF3">
    <property type="match status" value="1"/>
</dbReference>
<feature type="domain" description="CCHC-type" evidence="3">
    <location>
        <begin position="213"/>
        <end position="228"/>
    </location>
</feature>
<keyword evidence="1" id="KW-0863">Zinc-finger</keyword>
<keyword evidence="1" id="KW-0479">Metal-binding</keyword>
<evidence type="ECO:0000313" key="5">
    <source>
        <dbReference type="Proteomes" id="UP001174136"/>
    </source>
</evidence>
<dbReference type="PANTHER" id="PTHR47331">
    <property type="entry name" value="PHD-TYPE DOMAIN-CONTAINING PROTEIN"/>
    <property type="match status" value="1"/>
</dbReference>
<name>A0AA47N672_MERPO</name>